<feature type="transmembrane region" description="Helical" evidence="12">
    <location>
        <begin position="240"/>
        <end position="257"/>
    </location>
</feature>
<keyword evidence="3 12" id="KW-0132">Cell division</keyword>
<evidence type="ECO:0000256" key="1">
    <source>
        <dbReference type="ARBA" id="ARBA00004141"/>
    </source>
</evidence>
<dbReference type="GO" id="GO:0009252">
    <property type="term" value="P:peptidoglycan biosynthetic process"/>
    <property type="evidence" value="ECO:0007669"/>
    <property type="project" value="UniProtKB-UniRule"/>
</dbReference>
<dbReference type="PANTHER" id="PTHR22926">
    <property type="entry name" value="PHOSPHO-N-ACETYLMURAMOYL-PENTAPEPTIDE-TRANSFERASE"/>
    <property type="match status" value="1"/>
</dbReference>
<keyword evidence="8 12" id="KW-1133">Transmembrane helix</keyword>
<dbReference type="PANTHER" id="PTHR22926:SF5">
    <property type="entry name" value="PHOSPHO-N-ACETYLMURAMOYL-PENTAPEPTIDE-TRANSFERASE HOMOLOG"/>
    <property type="match status" value="1"/>
</dbReference>
<feature type="transmembrane region" description="Helical" evidence="12">
    <location>
        <begin position="340"/>
        <end position="359"/>
    </location>
</feature>
<gene>
    <name evidence="12" type="primary">mraY</name>
    <name evidence="15" type="ORF">Azoinq_04240</name>
</gene>
<evidence type="ECO:0000256" key="9">
    <source>
        <dbReference type="ARBA" id="ARBA00023136"/>
    </source>
</evidence>
<keyword evidence="10 12" id="KW-0131">Cell cycle</keyword>
<dbReference type="Pfam" id="PF10555">
    <property type="entry name" value="MraY_sig1"/>
    <property type="match status" value="1"/>
</dbReference>
<keyword evidence="6 12" id="KW-0133">Cell shape</keyword>
<evidence type="ECO:0000256" key="6">
    <source>
        <dbReference type="ARBA" id="ARBA00022960"/>
    </source>
</evidence>
<comment type="cofactor">
    <cofactor evidence="12 14">
        <name>Mg(2+)</name>
        <dbReference type="ChEBI" id="CHEBI:18420"/>
    </cofactor>
</comment>
<dbReference type="GO" id="GO:0051301">
    <property type="term" value="P:cell division"/>
    <property type="evidence" value="ECO:0007669"/>
    <property type="project" value="UniProtKB-KW"/>
</dbReference>
<keyword evidence="4 12" id="KW-0808">Transferase</keyword>
<evidence type="ECO:0000256" key="14">
    <source>
        <dbReference type="PIRSR" id="PIRSR600715-1"/>
    </source>
</evidence>
<evidence type="ECO:0000313" key="15">
    <source>
        <dbReference type="EMBL" id="QWT49828.1"/>
    </source>
</evidence>
<dbReference type="GO" id="GO:0005886">
    <property type="term" value="C:plasma membrane"/>
    <property type="evidence" value="ECO:0007669"/>
    <property type="project" value="UniProtKB-SubCell"/>
</dbReference>
<evidence type="ECO:0000313" key="16">
    <source>
        <dbReference type="Proteomes" id="UP000683428"/>
    </source>
</evidence>
<reference evidence="15" key="1">
    <citation type="submission" date="2020-11" db="EMBL/GenBank/DDBJ databases">
        <title>Azospira inquinata sp. nov.</title>
        <authorList>
            <person name="Moe W.M."/>
            <person name="Mikes M.C."/>
        </authorList>
    </citation>
    <scope>NUCLEOTIDE SEQUENCE</scope>
    <source>
        <strain evidence="15">Azo-3</strain>
    </source>
</reference>
<accession>A0A975SNW1</accession>
<sequence length="362" mass="39358">MLLLLAQWLGQDVRLFNVFNYITLRTVLAALTALAISFVSGPGVIRWLAAKKIGQAVRTDGPQTHLAKSGTPTMGGVMILIAIAITTLLWGDLSNRYVWVVLVVTLGFGAVGWYDDWKKVVYHDPQGLAARWKYFWQSLLGLCAALYLGFSSIHPTQMELIVPFFKTVAYPLGVVGFVILTYFVIVGSSNAVNLTDGLDGLAIMPTVMVGGALAIFAYVAGHAVYSHYLFMPYVPGAGELAVFMGALCGAGLGFLWFNAYPAQVFMGDVGALALGAALGTVAVIVRQEIVLAIMGGVFVAETLSVALQVSYFKWSGGKRIFRMAPLHHHYELSGWKETQVVVRFWIITIILVLFGLSTLKLR</sequence>
<feature type="transmembrane region" description="Helical" evidence="12">
    <location>
        <begin position="134"/>
        <end position="153"/>
    </location>
</feature>
<dbReference type="AlphaFoldDB" id="A0A975SNW1"/>
<dbReference type="GO" id="GO:0008360">
    <property type="term" value="P:regulation of cell shape"/>
    <property type="evidence" value="ECO:0007669"/>
    <property type="project" value="UniProtKB-KW"/>
</dbReference>
<comment type="function">
    <text evidence="12">Catalyzes the initial step of the lipid cycle reactions in the biosynthesis of the cell wall peptidoglycan: transfers peptidoglycan precursor phospho-MurNAc-pentapeptide from UDP-MurNAc-pentapeptide onto the lipid carrier undecaprenyl phosphate, yielding undecaprenyl-pyrophosphoryl-MurNAc-pentapeptide, known as lipid I.</text>
</comment>
<keyword evidence="7 12" id="KW-0573">Peptidoglycan synthesis</keyword>
<dbReference type="CDD" id="cd06852">
    <property type="entry name" value="GT_MraY"/>
    <property type="match status" value="1"/>
</dbReference>
<feature type="binding site" evidence="14">
    <location>
        <position position="193"/>
    </location>
    <ligand>
        <name>Mg(2+)</name>
        <dbReference type="ChEBI" id="CHEBI:18420"/>
    </ligand>
</feature>
<keyword evidence="12" id="KW-1003">Cell membrane</keyword>
<dbReference type="InterPro" id="IPR018480">
    <property type="entry name" value="PNAcMuramoyl-5peptid_Trfase_CS"/>
</dbReference>
<keyword evidence="16" id="KW-1185">Reference proteome</keyword>
<evidence type="ECO:0000256" key="4">
    <source>
        <dbReference type="ARBA" id="ARBA00022679"/>
    </source>
</evidence>
<feature type="transmembrane region" description="Helical" evidence="12">
    <location>
        <begin position="70"/>
        <end position="91"/>
    </location>
</feature>
<dbReference type="Proteomes" id="UP000683428">
    <property type="component" value="Chromosome"/>
</dbReference>
<dbReference type="RefSeq" id="WP_216131982.1">
    <property type="nucleotide sequence ID" value="NZ_CP064782.1"/>
</dbReference>
<dbReference type="GO" id="GO:0046872">
    <property type="term" value="F:metal ion binding"/>
    <property type="evidence" value="ECO:0007669"/>
    <property type="project" value="UniProtKB-KW"/>
</dbReference>
<dbReference type="PROSITE" id="PS01347">
    <property type="entry name" value="MRAY_1"/>
    <property type="match status" value="1"/>
</dbReference>
<organism evidence="15 16">
    <name type="scientific">Azospira inquinata</name>
    <dbReference type="NCBI Taxonomy" id="2785627"/>
    <lineage>
        <taxon>Bacteria</taxon>
        <taxon>Pseudomonadati</taxon>
        <taxon>Pseudomonadota</taxon>
        <taxon>Betaproteobacteria</taxon>
        <taxon>Rhodocyclales</taxon>
        <taxon>Rhodocyclaceae</taxon>
        <taxon>Azospira</taxon>
    </lineage>
</organism>
<evidence type="ECO:0000256" key="11">
    <source>
        <dbReference type="ARBA" id="ARBA00023316"/>
    </source>
</evidence>
<dbReference type="Pfam" id="PF00953">
    <property type="entry name" value="Glycos_transf_4"/>
    <property type="match status" value="1"/>
</dbReference>
<feature type="transmembrane region" description="Helical" evidence="12">
    <location>
        <begin position="25"/>
        <end position="49"/>
    </location>
</feature>
<evidence type="ECO:0000256" key="10">
    <source>
        <dbReference type="ARBA" id="ARBA00023306"/>
    </source>
</evidence>
<feature type="binding site" evidence="14">
    <location>
        <position position="268"/>
    </location>
    <ligand>
        <name>Mg(2+)</name>
        <dbReference type="ChEBI" id="CHEBI:18420"/>
    </ligand>
</feature>
<comment type="subcellular location">
    <subcellularLocation>
        <location evidence="12">Cell membrane</location>
        <topology evidence="12">Multi-pass membrane protein</topology>
    </subcellularLocation>
    <subcellularLocation>
        <location evidence="1">Membrane</location>
        <topology evidence="1">Multi-pass membrane protein</topology>
    </subcellularLocation>
</comment>
<evidence type="ECO:0000256" key="5">
    <source>
        <dbReference type="ARBA" id="ARBA00022692"/>
    </source>
</evidence>
<dbReference type="InterPro" id="IPR000715">
    <property type="entry name" value="Glycosyl_transferase_4"/>
</dbReference>
<keyword evidence="9 12" id="KW-0472">Membrane</keyword>
<comment type="pathway">
    <text evidence="12">Cell wall biogenesis; peptidoglycan biosynthesis.</text>
</comment>
<keyword evidence="5 12" id="KW-0812">Transmembrane</keyword>
<dbReference type="GO" id="GO:0071555">
    <property type="term" value="P:cell wall organization"/>
    <property type="evidence" value="ECO:0007669"/>
    <property type="project" value="UniProtKB-KW"/>
</dbReference>
<proteinExistence type="inferred from homology"/>
<dbReference type="EC" id="2.7.8.13" evidence="12 13"/>
<evidence type="ECO:0000256" key="3">
    <source>
        <dbReference type="ARBA" id="ARBA00022618"/>
    </source>
</evidence>
<dbReference type="GO" id="GO:0008963">
    <property type="term" value="F:phospho-N-acetylmuramoyl-pentapeptide-transferase activity"/>
    <property type="evidence" value="ECO:0007669"/>
    <property type="project" value="UniProtKB-UniRule"/>
</dbReference>
<feature type="transmembrane region" description="Helical" evidence="12">
    <location>
        <begin position="97"/>
        <end position="114"/>
    </location>
</feature>
<comment type="similarity">
    <text evidence="2 12">Belongs to the glycosyltransferase 4 family. MraY subfamily.</text>
</comment>
<dbReference type="PROSITE" id="PS01348">
    <property type="entry name" value="MRAY_2"/>
    <property type="match status" value="1"/>
</dbReference>
<keyword evidence="12 14" id="KW-0479">Metal-binding</keyword>
<evidence type="ECO:0000256" key="7">
    <source>
        <dbReference type="ARBA" id="ARBA00022984"/>
    </source>
</evidence>
<feature type="transmembrane region" description="Helical" evidence="12">
    <location>
        <begin position="198"/>
        <end position="220"/>
    </location>
</feature>
<dbReference type="KEGG" id="aiq:Azoinq_04240"/>
<dbReference type="HAMAP" id="MF_00038">
    <property type="entry name" value="MraY"/>
    <property type="match status" value="1"/>
</dbReference>
<keyword evidence="11 12" id="KW-0961">Cell wall biogenesis/degradation</keyword>
<dbReference type="InterPro" id="IPR003524">
    <property type="entry name" value="PNAcMuramoyl-5peptid_Trfase"/>
</dbReference>
<comment type="catalytic activity">
    <reaction evidence="12">
        <text>UDP-N-acetyl-alpha-D-muramoyl-L-alanyl-gamma-D-glutamyl-meso-2,6-diaminopimeloyl-D-alanyl-D-alanine + di-trans,octa-cis-undecaprenyl phosphate = di-trans,octa-cis-undecaprenyl diphospho-N-acetyl-alpha-D-muramoyl-L-alanyl-D-glutamyl-meso-2,6-diaminopimeloyl-D-alanyl-D-alanine + UMP</text>
        <dbReference type="Rhea" id="RHEA:28386"/>
        <dbReference type="ChEBI" id="CHEBI:57865"/>
        <dbReference type="ChEBI" id="CHEBI:60392"/>
        <dbReference type="ChEBI" id="CHEBI:61386"/>
        <dbReference type="ChEBI" id="CHEBI:61387"/>
        <dbReference type="EC" id="2.7.8.13"/>
    </reaction>
</comment>
<protein>
    <recommendedName>
        <fullName evidence="12 13">Phospho-N-acetylmuramoyl-pentapeptide-transferase</fullName>
        <ecNumber evidence="12 13">2.7.8.13</ecNumber>
    </recommendedName>
    <alternativeName>
        <fullName evidence="12">UDP-MurNAc-pentapeptide phosphotransferase</fullName>
    </alternativeName>
</protein>
<dbReference type="EMBL" id="CP064782">
    <property type="protein sequence ID" value="QWT49828.1"/>
    <property type="molecule type" value="Genomic_DNA"/>
</dbReference>
<feature type="transmembrane region" description="Helical" evidence="12">
    <location>
        <begin position="264"/>
        <end position="285"/>
    </location>
</feature>
<dbReference type="NCBIfam" id="TIGR00445">
    <property type="entry name" value="mraY"/>
    <property type="match status" value="1"/>
</dbReference>
<evidence type="ECO:0000256" key="12">
    <source>
        <dbReference type="HAMAP-Rule" id="MF_00038"/>
    </source>
</evidence>
<feature type="transmembrane region" description="Helical" evidence="12">
    <location>
        <begin position="168"/>
        <end position="186"/>
    </location>
</feature>
<evidence type="ECO:0000256" key="13">
    <source>
        <dbReference type="NCBIfam" id="TIGR00445"/>
    </source>
</evidence>
<feature type="transmembrane region" description="Helical" evidence="12">
    <location>
        <begin position="291"/>
        <end position="312"/>
    </location>
</feature>
<keyword evidence="12 14" id="KW-0460">Magnesium</keyword>
<name>A0A975SNW1_9RHOO</name>
<evidence type="ECO:0000256" key="2">
    <source>
        <dbReference type="ARBA" id="ARBA00005583"/>
    </source>
</evidence>
<evidence type="ECO:0000256" key="8">
    <source>
        <dbReference type="ARBA" id="ARBA00022989"/>
    </source>
</evidence>